<proteinExistence type="predicted"/>
<reference evidence="1 2" key="1">
    <citation type="submission" date="2018-11" db="EMBL/GenBank/DDBJ databases">
        <title>Genome assembly of Steccherinum ochraceum LE-BIN_3174, the white-rot fungus of the Steccherinaceae family (The Residual Polyporoid clade, Polyporales, Basidiomycota).</title>
        <authorList>
            <person name="Fedorova T.V."/>
            <person name="Glazunova O.A."/>
            <person name="Landesman E.O."/>
            <person name="Moiseenko K.V."/>
            <person name="Psurtseva N.V."/>
            <person name="Savinova O.S."/>
            <person name="Shakhova N.V."/>
            <person name="Tyazhelova T.V."/>
            <person name="Vasina D.V."/>
        </authorList>
    </citation>
    <scope>NUCLEOTIDE SEQUENCE [LARGE SCALE GENOMIC DNA]</scope>
    <source>
        <strain evidence="1 2">LE-BIN_3174</strain>
    </source>
</reference>
<accession>A0A4R0RMU2</accession>
<organism evidence="1 2">
    <name type="scientific">Steccherinum ochraceum</name>
    <dbReference type="NCBI Taxonomy" id="92696"/>
    <lineage>
        <taxon>Eukaryota</taxon>
        <taxon>Fungi</taxon>
        <taxon>Dikarya</taxon>
        <taxon>Basidiomycota</taxon>
        <taxon>Agaricomycotina</taxon>
        <taxon>Agaricomycetes</taxon>
        <taxon>Polyporales</taxon>
        <taxon>Steccherinaceae</taxon>
        <taxon>Steccherinum</taxon>
    </lineage>
</organism>
<protein>
    <recommendedName>
        <fullName evidence="3">Protein kinase domain-containing protein</fullName>
    </recommendedName>
</protein>
<gene>
    <name evidence="1" type="ORF">EIP91_003024</name>
</gene>
<dbReference type="Proteomes" id="UP000292702">
    <property type="component" value="Unassembled WGS sequence"/>
</dbReference>
<dbReference type="AlphaFoldDB" id="A0A4R0RMU2"/>
<dbReference type="OrthoDB" id="427969at2759"/>
<evidence type="ECO:0000313" key="2">
    <source>
        <dbReference type="Proteomes" id="UP000292702"/>
    </source>
</evidence>
<dbReference type="SUPFAM" id="SSF56112">
    <property type="entry name" value="Protein kinase-like (PK-like)"/>
    <property type="match status" value="1"/>
</dbReference>
<evidence type="ECO:0008006" key="3">
    <source>
        <dbReference type="Google" id="ProtNLM"/>
    </source>
</evidence>
<comment type="caution">
    <text evidence="1">The sequence shown here is derived from an EMBL/GenBank/DDBJ whole genome shotgun (WGS) entry which is preliminary data.</text>
</comment>
<keyword evidence="2" id="KW-1185">Reference proteome</keyword>
<dbReference type="InterPro" id="IPR011009">
    <property type="entry name" value="Kinase-like_dom_sf"/>
</dbReference>
<sequence>MTGPTSQASLPIFRLEFDLANCRFQGPNPARLIRDYPHCILDTDGEPFALEPQTIHVTDVLYSGSRSTVYLGRCAEDPTLELALKFAKEEDIIAEAGAYDANVALQGNVIPKLFGVLFGDSRKPGVNMACLVSERFGNPIEVDFSNLETVEKAKILDKLVSAHHAGLDPIDFAPRNVLVHNGDYRITDLGSAKRHVGVCLWTYGFLQSIGTKEYDDEPERSDCFEIWCAAITMGFWNANKLRLYGYFFVPKSLDLPSQAEVDLLASRIGISFGKVYEQEQKEDLAIRYHRAMKTRLVAGYSCERLRSLRFKISYEIHKEWHLENKIPFDPLPPWKAAANESEESE</sequence>
<name>A0A4R0RMU2_9APHY</name>
<evidence type="ECO:0000313" key="1">
    <source>
        <dbReference type="EMBL" id="TCD65168.1"/>
    </source>
</evidence>
<dbReference type="EMBL" id="RWJN01000195">
    <property type="protein sequence ID" value="TCD65168.1"/>
    <property type="molecule type" value="Genomic_DNA"/>
</dbReference>